<dbReference type="InterPro" id="IPR012341">
    <property type="entry name" value="6hp_glycosidase-like_sf"/>
</dbReference>
<feature type="domain" description="Alpha-L-rhamnosidase C-terminal" evidence="1">
    <location>
        <begin position="74"/>
        <end position="145"/>
    </location>
</feature>
<evidence type="ECO:0000259" key="1">
    <source>
        <dbReference type="Pfam" id="PF17390"/>
    </source>
</evidence>
<dbReference type="AlphaFoldDB" id="T1AZY1"/>
<keyword evidence="2" id="KW-0378">Hydrolase</keyword>
<reference evidence="2" key="2">
    <citation type="journal article" date="2014" name="ISME J.">
        <title>Microbial stratification in low pH oxic and suboxic macroscopic growths along an acid mine drainage.</title>
        <authorList>
            <person name="Mendez-Garcia C."/>
            <person name="Mesa V."/>
            <person name="Sprenger R.R."/>
            <person name="Richter M."/>
            <person name="Diez M.S."/>
            <person name="Solano J."/>
            <person name="Bargiela R."/>
            <person name="Golyshina O.V."/>
            <person name="Manteca A."/>
            <person name="Ramos J.L."/>
            <person name="Gallego J.R."/>
            <person name="Llorente I."/>
            <person name="Martins Dos Santos V.A."/>
            <person name="Jensen O.N."/>
            <person name="Pelaez A.I."/>
            <person name="Sanchez J."/>
            <person name="Ferrer M."/>
        </authorList>
    </citation>
    <scope>NUCLEOTIDE SEQUENCE</scope>
</reference>
<sequence>MNHRRAALKWLREYWGGMVQEGATSFWEAYNPTWFKGFMYQASLQADGVSGFFVSLAHGWSSGVTPWLMRQVLGIRPTAGGFAKVDIRPDLIGLKWAKGAEPTPHGLLRVAIRDDKGYITTIHLPPQVEASVSVPVSAPDAKVIVNGKPMASVATDGGRRAVVRLSRPGKYVVTSH</sequence>
<dbReference type="PANTHER" id="PTHR34987">
    <property type="entry name" value="C, PUTATIVE (AFU_ORTHOLOGUE AFUA_3G02880)-RELATED"/>
    <property type="match status" value="1"/>
</dbReference>
<dbReference type="Pfam" id="PF17390">
    <property type="entry name" value="Bac_rhamnosid_C"/>
    <property type="match status" value="1"/>
</dbReference>
<dbReference type="InterPro" id="IPR035398">
    <property type="entry name" value="Bac_rhamnosid_C"/>
</dbReference>
<dbReference type="Gene3D" id="2.60.420.10">
    <property type="entry name" value="Maltose phosphorylase, domain 3"/>
    <property type="match status" value="1"/>
</dbReference>
<protein>
    <submittedName>
        <fullName evidence="2">Glycoside hydrolase family 78 protein</fullName>
    </submittedName>
</protein>
<dbReference type="GO" id="GO:0005975">
    <property type="term" value="P:carbohydrate metabolic process"/>
    <property type="evidence" value="ECO:0007669"/>
    <property type="project" value="InterPro"/>
</dbReference>
<name>T1AZY1_9ZZZZ</name>
<dbReference type="EMBL" id="AUZZ01001728">
    <property type="protein sequence ID" value="EQD63082.1"/>
    <property type="molecule type" value="Genomic_DNA"/>
</dbReference>
<comment type="caution">
    <text evidence="2">The sequence shown here is derived from an EMBL/GenBank/DDBJ whole genome shotgun (WGS) entry which is preliminary data.</text>
</comment>
<accession>T1AZY1</accession>
<organism evidence="2">
    <name type="scientific">mine drainage metagenome</name>
    <dbReference type="NCBI Taxonomy" id="410659"/>
    <lineage>
        <taxon>unclassified sequences</taxon>
        <taxon>metagenomes</taxon>
        <taxon>ecological metagenomes</taxon>
    </lineage>
</organism>
<gene>
    <name evidence="2" type="ORF">B2A_02539</name>
</gene>
<proteinExistence type="predicted"/>
<dbReference type="InterPro" id="IPR008928">
    <property type="entry name" value="6-hairpin_glycosidase_sf"/>
</dbReference>
<reference evidence="2" key="1">
    <citation type="submission" date="2013-08" db="EMBL/GenBank/DDBJ databases">
        <authorList>
            <person name="Mendez C."/>
            <person name="Richter M."/>
            <person name="Ferrer M."/>
            <person name="Sanchez J."/>
        </authorList>
    </citation>
    <scope>NUCLEOTIDE SEQUENCE</scope>
</reference>
<dbReference type="PANTHER" id="PTHR34987:SF6">
    <property type="entry name" value="ALPHA-L-RHAMNOSIDASE SIX-HAIRPIN GLYCOSIDASE DOMAIN-CONTAINING PROTEIN"/>
    <property type="match status" value="1"/>
</dbReference>
<dbReference type="Gene3D" id="1.50.10.10">
    <property type="match status" value="1"/>
</dbReference>
<evidence type="ECO:0000313" key="2">
    <source>
        <dbReference type="EMBL" id="EQD63082.1"/>
    </source>
</evidence>
<dbReference type="SUPFAM" id="SSF48208">
    <property type="entry name" value="Six-hairpin glycosidases"/>
    <property type="match status" value="1"/>
</dbReference>
<dbReference type="GO" id="GO:0016787">
    <property type="term" value="F:hydrolase activity"/>
    <property type="evidence" value="ECO:0007669"/>
    <property type="project" value="UniProtKB-KW"/>
</dbReference>